<accession>A0ABS6EZ97</accession>
<keyword evidence="2" id="KW-1185">Reference proteome</keyword>
<reference evidence="1 2" key="1">
    <citation type="submission" date="2021-06" db="EMBL/GenBank/DDBJ databases">
        <authorList>
            <person name="Sun Q."/>
            <person name="Li D."/>
        </authorList>
    </citation>
    <scope>NUCLEOTIDE SEQUENCE [LARGE SCALE GENOMIC DNA]</scope>
    <source>
        <strain evidence="1 2">MSJ-4</strain>
    </source>
</reference>
<name>A0ABS6EZ97_9CLOT</name>
<organism evidence="1 2">
    <name type="scientific">Clostridium simiarum</name>
    <dbReference type="NCBI Taxonomy" id="2841506"/>
    <lineage>
        <taxon>Bacteria</taxon>
        <taxon>Bacillati</taxon>
        <taxon>Bacillota</taxon>
        <taxon>Clostridia</taxon>
        <taxon>Eubacteriales</taxon>
        <taxon>Clostridiaceae</taxon>
        <taxon>Clostridium</taxon>
    </lineage>
</organism>
<evidence type="ECO:0000313" key="1">
    <source>
        <dbReference type="EMBL" id="MBU5591567.1"/>
    </source>
</evidence>
<proteinExistence type="predicted"/>
<gene>
    <name evidence="1" type="ORF">KQI89_07300</name>
</gene>
<dbReference type="RefSeq" id="WP_216456515.1">
    <property type="nucleotide sequence ID" value="NZ_JAHLQL010000001.1"/>
</dbReference>
<protein>
    <submittedName>
        <fullName evidence="1">Uncharacterized protein</fullName>
    </submittedName>
</protein>
<dbReference type="EMBL" id="JAHLQL010000001">
    <property type="protein sequence ID" value="MBU5591567.1"/>
    <property type="molecule type" value="Genomic_DNA"/>
</dbReference>
<evidence type="ECO:0000313" key="2">
    <source>
        <dbReference type="Proteomes" id="UP000736583"/>
    </source>
</evidence>
<comment type="caution">
    <text evidence="1">The sequence shown here is derived from an EMBL/GenBank/DDBJ whole genome shotgun (WGS) entry which is preliminary data.</text>
</comment>
<dbReference type="Proteomes" id="UP000736583">
    <property type="component" value="Unassembled WGS sequence"/>
</dbReference>
<sequence length="96" mass="11310">MSERLSVDFKLYDTKFKAKLIKDMGDTMAYLNTFLKNLGLEILNLKGKVYSEKEVELYKGIEIKEEVFPEMIKTSTVFEDIKDRIEDCEKVLNYIK</sequence>